<evidence type="ECO:0000256" key="3">
    <source>
        <dbReference type="ARBA" id="ARBA00012966"/>
    </source>
</evidence>
<evidence type="ECO:0000256" key="11">
    <source>
        <dbReference type="ARBA" id="ARBA00022842"/>
    </source>
</evidence>
<dbReference type="EC" id="2.7.4.6" evidence="3"/>
<evidence type="ECO:0000256" key="13">
    <source>
        <dbReference type="PROSITE-ProRule" id="PRU00706"/>
    </source>
</evidence>
<comment type="caution">
    <text evidence="16">The sequence shown here is derived from an EMBL/GenBank/DDBJ whole genome shotgun (WGS) entry which is preliminary data.</text>
</comment>
<keyword evidence="11" id="KW-0460">Magnesium</keyword>
<dbReference type="GO" id="GO:0006228">
    <property type="term" value="P:UTP biosynthetic process"/>
    <property type="evidence" value="ECO:0007669"/>
    <property type="project" value="InterPro"/>
</dbReference>
<dbReference type="RefSeq" id="WP_303763216.1">
    <property type="nucleotide sequence ID" value="NZ_JABZGR010000005.1"/>
</dbReference>
<evidence type="ECO:0000256" key="9">
    <source>
        <dbReference type="ARBA" id="ARBA00022777"/>
    </source>
</evidence>
<keyword evidence="9 16" id="KW-0418">Kinase</keyword>
<evidence type="ECO:0000256" key="4">
    <source>
        <dbReference type="ARBA" id="ARBA00017632"/>
    </source>
</evidence>
<dbReference type="Gene3D" id="3.30.70.141">
    <property type="entry name" value="Nucleoside diphosphate kinase-like domain"/>
    <property type="match status" value="1"/>
</dbReference>
<dbReference type="Pfam" id="PF00334">
    <property type="entry name" value="NDK"/>
    <property type="match status" value="1"/>
</dbReference>
<protein>
    <recommendedName>
        <fullName evidence="4">Nucleoside diphosphate kinase</fullName>
        <ecNumber evidence="3">2.7.4.6</ecNumber>
    </recommendedName>
</protein>
<dbReference type="InterPro" id="IPR034907">
    <property type="entry name" value="NDK-like_dom"/>
</dbReference>
<keyword evidence="5" id="KW-0597">Phosphoprotein</keyword>
<proteinExistence type="inferred from homology"/>
<evidence type="ECO:0000313" key="16">
    <source>
        <dbReference type="EMBL" id="MBF0970022.1"/>
    </source>
</evidence>
<evidence type="ECO:0000256" key="7">
    <source>
        <dbReference type="ARBA" id="ARBA00022723"/>
    </source>
</evidence>
<dbReference type="GO" id="GO:0046872">
    <property type="term" value="F:metal ion binding"/>
    <property type="evidence" value="ECO:0007669"/>
    <property type="project" value="UniProtKB-KW"/>
</dbReference>
<organism evidence="16 17">
    <name type="scientific">Alloprevotella tannerae</name>
    <dbReference type="NCBI Taxonomy" id="76122"/>
    <lineage>
        <taxon>Bacteria</taxon>
        <taxon>Pseudomonadati</taxon>
        <taxon>Bacteroidota</taxon>
        <taxon>Bacteroidia</taxon>
        <taxon>Bacteroidales</taxon>
        <taxon>Prevotellaceae</taxon>
        <taxon>Alloprevotella</taxon>
    </lineage>
</organism>
<evidence type="ECO:0000256" key="12">
    <source>
        <dbReference type="ARBA" id="ARBA00023080"/>
    </source>
</evidence>
<dbReference type="PROSITE" id="PS51374">
    <property type="entry name" value="NDPK_LIKE"/>
    <property type="match status" value="1"/>
</dbReference>
<dbReference type="PANTHER" id="PTHR11349">
    <property type="entry name" value="NUCLEOSIDE DIPHOSPHATE KINASE"/>
    <property type="match status" value="1"/>
</dbReference>
<dbReference type="Proteomes" id="UP000704068">
    <property type="component" value="Unassembled WGS sequence"/>
</dbReference>
<comment type="similarity">
    <text evidence="2 13 14">Belongs to the NDK family.</text>
</comment>
<comment type="caution">
    <text evidence="13">Lacks conserved residue(s) required for the propagation of feature annotation.</text>
</comment>
<dbReference type="PRINTS" id="PR01243">
    <property type="entry name" value="NUCDPKINASE"/>
</dbReference>
<dbReference type="NCBIfam" id="NF001908">
    <property type="entry name" value="PRK00668.1"/>
    <property type="match status" value="1"/>
</dbReference>
<dbReference type="GO" id="GO:0006241">
    <property type="term" value="P:CTP biosynthetic process"/>
    <property type="evidence" value="ECO:0007669"/>
    <property type="project" value="InterPro"/>
</dbReference>
<evidence type="ECO:0000259" key="15">
    <source>
        <dbReference type="SMART" id="SM00562"/>
    </source>
</evidence>
<dbReference type="CDD" id="cd04413">
    <property type="entry name" value="NDPk_I"/>
    <property type="match status" value="1"/>
</dbReference>
<evidence type="ECO:0000256" key="10">
    <source>
        <dbReference type="ARBA" id="ARBA00022840"/>
    </source>
</evidence>
<dbReference type="FunFam" id="3.30.70.141:FF:000003">
    <property type="entry name" value="Nucleoside diphosphate kinase"/>
    <property type="match status" value="1"/>
</dbReference>
<evidence type="ECO:0000256" key="5">
    <source>
        <dbReference type="ARBA" id="ARBA00022553"/>
    </source>
</evidence>
<dbReference type="SUPFAM" id="SSF54919">
    <property type="entry name" value="Nucleoside diphosphate kinase, NDK"/>
    <property type="match status" value="1"/>
</dbReference>
<keyword evidence="7" id="KW-0479">Metal-binding</keyword>
<gene>
    <name evidence="16" type="primary">ndk</name>
    <name evidence="16" type="ORF">HXK21_03125</name>
</gene>
<accession>A0A929RVI3</accession>
<keyword evidence="12" id="KW-0546">Nucleotide metabolism</keyword>
<dbReference type="GO" id="GO:0005524">
    <property type="term" value="F:ATP binding"/>
    <property type="evidence" value="ECO:0007669"/>
    <property type="project" value="UniProtKB-KW"/>
</dbReference>
<name>A0A929RVI3_9BACT</name>
<dbReference type="InterPro" id="IPR036850">
    <property type="entry name" value="NDK-like_dom_sf"/>
</dbReference>
<dbReference type="AlphaFoldDB" id="A0A929RVI3"/>
<keyword evidence="8" id="KW-0547">Nucleotide-binding</keyword>
<evidence type="ECO:0000313" key="17">
    <source>
        <dbReference type="Proteomes" id="UP000704068"/>
    </source>
</evidence>
<keyword evidence="10" id="KW-0067">ATP-binding</keyword>
<dbReference type="SMART" id="SM00562">
    <property type="entry name" value="NDK"/>
    <property type="match status" value="1"/>
</dbReference>
<dbReference type="InterPro" id="IPR001564">
    <property type="entry name" value="Nucleoside_diP_kinase"/>
</dbReference>
<reference evidence="16" key="1">
    <citation type="submission" date="2020-04" db="EMBL/GenBank/DDBJ databases">
        <title>Deep metagenomics examines the oral microbiome during advanced dental caries in children, revealing novel taxa and co-occurrences with host molecules.</title>
        <authorList>
            <person name="Baker J.L."/>
            <person name="Morton J.T."/>
            <person name="Dinis M."/>
            <person name="Alvarez R."/>
            <person name="Tran N.C."/>
            <person name="Knight R."/>
            <person name="Edlund A."/>
        </authorList>
    </citation>
    <scope>NUCLEOTIDE SEQUENCE</scope>
    <source>
        <strain evidence="16">JCVI_34_bin.1</strain>
    </source>
</reference>
<dbReference type="GO" id="GO:0004550">
    <property type="term" value="F:nucleoside diphosphate kinase activity"/>
    <property type="evidence" value="ECO:0007669"/>
    <property type="project" value="UniProtKB-EC"/>
</dbReference>
<dbReference type="EMBL" id="JABZGR010000005">
    <property type="protein sequence ID" value="MBF0970022.1"/>
    <property type="molecule type" value="Genomic_DNA"/>
</dbReference>
<evidence type="ECO:0000256" key="8">
    <source>
        <dbReference type="ARBA" id="ARBA00022741"/>
    </source>
</evidence>
<sequence length="154" mass="17401">MMERTLVLLKPCTLQRGLVGEIISIFEKKGLHLCGMKMMQLDDAILNEHYAHLAQRPFFQRVKSSMEAAPIIAMCLEGVEAVTVVHALSGPTNGRNAPAGTIRGNYCMSCQENIVHTSDSHETAAIEIKRFFRPEELYDWQSATFDYLYANDEY</sequence>
<keyword evidence="6 16" id="KW-0808">Transferase</keyword>
<dbReference type="GO" id="GO:0006183">
    <property type="term" value="P:GTP biosynthetic process"/>
    <property type="evidence" value="ECO:0007669"/>
    <property type="project" value="InterPro"/>
</dbReference>
<evidence type="ECO:0000256" key="6">
    <source>
        <dbReference type="ARBA" id="ARBA00022679"/>
    </source>
</evidence>
<evidence type="ECO:0000256" key="2">
    <source>
        <dbReference type="ARBA" id="ARBA00008142"/>
    </source>
</evidence>
<comment type="cofactor">
    <cofactor evidence="1">
        <name>Mg(2+)</name>
        <dbReference type="ChEBI" id="CHEBI:18420"/>
    </cofactor>
</comment>
<evidence type="ECO:0000256" key="14">
    <source>
        <dbReference type="RuleBase" id="RU004011"/>
    </source>
</evidence>
<evidence type="ECO:0000256" key="1">
    <source>
        <dbReference type="ARBA" id="ARBA00001946"/>
    </source>
</evidence>
<feature type="domain" description="Nucleoside diphosphate kinase-like" evidence="15">
    <location>
        <begin position="2"/>
        <end position="139"/>
    </location>
</feature>